<dbReference type="Pfam" id="PF10824">
    <property type="entry name" value="T7SS_ESX_EspC"/>
    <property type="match status" value="1"/>
</dbReference>
<dbReference type="InterPro" id="IPR022536">
    <property type="entry name" value="EspC"/>
</dbReference>
<dbReference type="AlphaFoldDB" id="A0A172USJ1"/>
<name>A0A172USJ1_9MYCO</name>
<dbReference type="RefSeq" id="WP_068000217.1">
    <property type="nucleotide sequence ID" value="NZ_CP015596.1"/>
</dbReference>
<evidence type="ECO:0000313" key="1">
    <source>
        <dbReference type="EMBL" id="ANE82021.1"/>
    </source>
</evidence>
<dbReference type="GO" id="GO:0009306">
    <property type="term" value="P:protein secretion"/>
    <property type="evidence" value="ECO:0007669"/>
    <property type="project" value="InterPro"/>
</dbReference>
<protein>
    <recommendedName>
        <fullName evidence="3">ESX-1 secretion-associated protein</fullName>
    </recommendedName>
</protein>
<dbReference type="InterPro" id="IPR036689">
    <property type="entry name" value="ESAT-6-like_sf"/>
</dbReference>
<reference evidence="1 2" key="1">
    <citation type="submission" date="2016-05" db="EMBL/GenBank/DDBJ databases">
        <title>Complete genome sequence of a phthalic acid esters degrading Mycobacterium sp. YC-RL4.</title>
        <authorList>
            <person name="Ren L."/>
            <person name="Fan S."/>
            <person name="Ruth N."/>
            <person name="Jia Y."/>
            <person name="Wang J."/>
            <person name="Qiao C."/>
        </authorList>
    </citation>
    <scope>NUCLEOTIDE SEQUENCE [LARGE SCALE GENOMIC DNA]</scope>
    <source>
        <strain evidence="1 2">YC-RL4</strain>
    </source>
</reference>
<evidence type="ECO:0008006" key="3">
    <source>
        <dbReference type="Google" id="ProtNLM"/>
    </source>
</evidence>
<evidence type="ECO:0000313" key="2">
    <source>
        <dbReference type="Proteomes" id="UP000077143"/>
    </source>
</evidence>
<keyword evidence="2" id="KW-1185">Reference proteome</keyword>
<gene>
    <name evidence="1" type="ORF">A7U43_24645</name>
</gene>
<organism evidence="1 2">
    <name type="scientific">Mycobacterium adipatum</name>
    <dbReference type="NCBI Taxonomy" id="1682113"/>
    <lineage>
        <taxon>Bacteria</taxon>
        <taxon>Bacillati</taxon>
        <taxon>Actinomycetota</taxon>
        <taxon>Actinomycetes</taxon>
        <taxon>Mycobacteriales</taxon>
        <taxon>Mycobacteriaceae</taxon>
        <taxon>Mycobacterium</taxon>
    </lineage>
</organism>
<proteinExistence type="predicted"/>
<dbReference type="EMBL" id="CP015596">
    <property type="protein sequence ID" value="ANE82021.1"/>
    <property type="molecule type" value="Genomic_DNA"/>
</dbReference>
<sequence length="101" mass="10790">MGLLESARMDAAAVRDIARRYDDTAERVDAALRRCQAALGFTAARAGREYTDCGAHVRNAVDDTLSALGGWSRSCGDIAAQLRLSADDYAQIDDRAAGRIG</sequence>
<dbReference type="SUPFAM" id="SSF140453">
    <property type="entry name" value="EsxAB dimer-like"/>
    <property type="match status" value="1"/>
</dbReference>
<dbReference type="STRING" id="1682113.A7U43_24645"/>
<dbReference type="Proteomes" id="UP000077143">
    <property type="component" value="Chromosome"/>
</dbReference>
<accession>A0A172USJ1</accession>
<dbReference type="KEGG" id="madi:A7U43_24645"/>